<evidence type="ECO:0000256" key="3">
    <source>
        <dbReference type="ARBA" id="ARBA00022598"/>
    </source>
</evidence>
<evidence type="ECO:0000256" key="8">
    <source>
        <dbReference type="ARBA" id="ARBA00048944"/>
    </source>
</evidence>
<proteinExistence type="predicted"/>
<keyword evidence="3" id="KW-0436">Ligase</keyword>
<dbReference type="OrthoDB" id="202825at2759"/>
<dbReference type="GO" id="GO:0070736">
    <property type="term" value="F:protein-glycine ligase activity, initiating"/>
    <property type="evidence" value="ECO:0007669"/>
    <property type="project" value="TreeGrafter"/>
</dbReference>
<keyword evidence="6" id="KW-0966">Cell projection</keyword>
<evidence type="ECO:0000256" key="7">
    <source>
        <dbReference type="ARBA" id="ARBA00023212"/>
    </source>
</evidence>
<comment type="subcellular location">
    <subcellularLocation>
        <location evidence="1">Cytoplasm</location>
        <location evidence="1">Cytoskeleton</location>
        <location evidence="1">Flagellum axoneme</location>
    </subcellularLocation>
</comment>
<dbReference type="PROSITE" id="PS51221">
    <property type="entry name" value="TTL"/>
    <property type="match status" value="1"/>
</dbReference>
<dbReference type="PANTHER" id="PTHR45870">
    <property type="entry name" value="TUBULIN MONOGLYCYLASE TTLL3"/>
    <property type="match status" value="1"/>
</dbReference>
<evidence type="ECO:0000256" key="9">
    <source>
        <dbReference type="SAM" id="MobiDB-lite"/>
    </source>
</evidence>
<dbReference type="Gene3D" id="3.30.1490.20">
    <property type="entry name" value="ATP-grasp fold, A domain"/>
    <property type="match status" value="1"/>
</dbReference>
<dbReference type="AlphaFoldDB" id="A0A7L4FW25"/>
<dbReference type="InterPro" id="IPR051437">
    <property type="entry name" value="TTLL_monoglycylase"/>
</dbReference>
<feature type="region of interest" description="Disordered" evidence="9">
    <location>
        <begin position="303"/>
        <end position="324"/>
    </location>
</feature>
<dbReference type="GO" id="GO:0005930">
    <property type="term" value="C:axoneme"/>
    <property type="evidence" value="ECO:0007669"/>
    <property type="project" value="TreeGrafter"/>
</dbReference>
<dbReference type="GO" id="GO:0003341">
    <property type="term" value="P:cilium movement"/>
    <property type="evidence" value="ECO:0007669"/>
    <property type="project" value="TreeGrafter"/>
</dbReference>
<dbReference type="InterPro" id="IPR004344">
    <property type="entry name" value="TTL/TTLL_fam"/>
</dbReference>
<protein>
    <submittedName>
        <fullName evidence="10">TTLL3 monoglycylase</fullName>
    </submittedName>
</protein>
<keyword evidence="5" id="KW-0067">ATP-binding</keyword>
<keyword evidence="11" id="KW-1185">Reference proteome</keyword>
<keyword evidence="6" id="KW-0282">Flagellum</keyword>
<evidence type="ECO:0000256" key="6">
    <source>
        <dbReference type="ARBA" id="ARBA00022846"/>
    </source>
</evidence>
<feature type="compositionally biased region" description="Polar residues" evidence="9">
    <location>
        <begin position="200"/>
        <end position="209"/>
    </location>
</feature>
<evidence type="ECO:0000256" key="5">
    <source>
        <dbReference type="ARBA" id="ARBA00022840"/>
    </source>
</evidence>
<keyword evidence="2" id="KW-0963">Cytoplasm</keyword>
<keyword evidence="4" id="KW-0547">Nucleotide-binding</keyword>
<organism evidence="10 11">
    <name type="scientific">Pampusana beccarii</name>
    <name type="common">Western bronze ground-dove</name>
    <dbReference type="NCBI Taxonomy" id="2953425"/>
    <lineage>
        <taxon>Eukaryota</taxon>
        <taxon>Metazoa</taxon>
        <taxon>Chordata</taxon>
        <taxon>Craniata</taxon>
        <taxon>Vertebrata</taxon>
        <taxon>Euteleostomi</taxon>
        <taxon>Archelosauria</taxon>
        <taxon>Archosauria</taxon>
        <taxon>Dinosauria</taxon>
        <taxon>Saurischia</taxon>
        <taxon>Theropoda</taxon>
        <taxon>Coelurosauria</taxon>
        <taxon>Aves</taxon>
        <taxon>Neognathae</taxon>
        <taxon>Neoaves</taxon>
        <taxon>Columbimorphae</taxon>
        <taxon>Columbiformes</taxon>
        <taxon>Columbidae</taxon>
        <taxon>Pampusana</taxon>
    </lineage>
</organism>
<reference evidence="10 11" key="1">
    <citation type="submission" date="2020-02" db="EMBL/GenBank/DDBJ databases">
        <title>Bird 10,000 Genomes (B10K) Project - Family phase.</title>
        <authorList>
            <person name="Zhang G."/>
        </authorList>
    </citation>
    <scope>NUCLEOTIDE SEQUENCE [LARGE SCALE GENOMIC DNA]</scope>
    <source>
        <strain evidence="10">B10K-DU-006-06</strain>
    </source>
</reference>
<dbReference type="PANTHER" id="PTHR45870:SF2">
    <property type="entry name" value="TUBULIN MONOGLYCYLASE TTLL3"/>
    <property type="match status" value="1"/>
</dbReference>
<evidence type="ECO:0000256" key="1">
    <source>
        <dbReference type="ARBA" id="ARBA00004611"/>
    </source>
</evidence>
<sequence length="560" mass="63362">QEKKIFTVLGPYPVIRSQLRARGWVERKPPSAGSRPEQQQPLRSPWPPEEEEEEEEEQRDEDPDDIHKLMSCLLRDQTPYFIWTTRCSAVNRRLLRHDQVVNHYSGVASFTTKEGLCVNLRNLPWFYEADPDTFFPRCYRLGAMDEREAFIEDFRLTAARSLLKVALERAGDMPVGTEQPPKSGEGPGEHRVPRSHNSHHMPSTAGSPLPSQLVEEALQVCRQHLDSVGHQDIDRDAPSPCMTAIDWDRFLQDYYRVVHEGDGLVLSASQQDQCQALLQLLAEHLPQLTMEGNRNVWILKPGAKSRGRGKAGGSRGRGLPTKEGVPVSPCPPGIVCVVRLEQVLQLAGGCTSFSAREGEWVVQKYVERLLLIFSTKFDIRQWFLVTDWNPLTVWFYRESYVRFCSQPFCLSRLDPARHLCNVSIQKRCRPARGRHPRLPPDQIWSCRQLQAYLAQAGRAGAWQQVMVPGMKAAVVAALRSAQDLVGSRKGSFELFGADFVFGEDCQPWLLEINTSPTMAPSSAVTSRLCARVQQDTLRVVIDHRDNPACPTGAFELIYKE</sequence>
<gene>
    <name evidence="10" type="primary">Ttll3</name>
    <name evidence="10" type="ORF">ALOBEC_R04686</name>
</gene>
<dbReference type="EMBL" id="VWYH01007848">
    <property type="protein sequence ID" value="NXW91086.1"/>
    <property type="molecule type" value="Genomic_DNA"/>
</dbReference>
<dbReference type="FunFam" id="3.30.470.20:FF:000032">
    <property type="entry name" value="tubulin monoglycylase TTLL3 isoform X2"/>
    <property type="match status" value="1"/>
</dbReference>
<dbReference type="SUPFAM" id="SSF56059">
    <property type="entry name" value="Glutathione synthetase ATP-binding domain-like"/>
    <property type="match status" value="1"/>
</dbReference>
<comment type="caution">
    <text evidence="10">The sequence shown here is derived from an EMBL/GenBank/DDBJ whole genome shotgun (WGS) entry which is preliminary data.</text>
</comment>
<feature type="region of interest" description="Disordered" evidence="9">
    <location>
        <begin position="23"/>
        <end position="63"/>
    </location>
</feature>
<keyword evidence="7" id="KW-0206">Cytoskeleton</keyword>
<feature type="region of interest" description="Disordered" evidence="9">
    <location>
        <begin position="171"/>
        <end position="209"/>
    </location>
</feature>
<dbReference type="GO" id="GO:0015630">
    <property type="term" value="C:microtubule cytoskeleton"/>
    <property type="evidence" value="ECO:0007669"/>
    <property type="project" value="TreeGrafter"/>
</dbReference>
<feature type="non-terminal residue" evidence="10">
    <location>
        <position position="560"/>
    </location>
</feature>
<dbReference type="GO" id="GO:0005524">
    <property type="term" value="F:ATP binding"/>
    <property type="evidence" value="ECO:0007669"/>
    <property type="project" value="UniProtKB-KW"/>
</dbReference>
<comment type="catalytic activity">
    <reaction evidence="8">
        <text>L-glutamyl-[protein] + glycine + ATP = glycyl-L-glutamyl-[protein] + ADP + phosphate + H(+)</text>
        <dbReference type="Rhea" id="RHEA:67180"/>
        <dbReference type="Rhea" id="RHEA-COMP:10208"/>
        <dbReference type="Rhea" id="RHEA-COMP:17207"/>
        <dbReference type="ChEBI" id="CHEBI:15378"/>
        <dbReference type="ChEBI" id="CHEBI:29973"/>
        <dbReference type="ChEBI" id="CHEBI:30616"/>
        <dbReference type="ChEBI" id="CHEBI:43474"/>
        <dbReference type="ChEBI" id="CHEBI:57305"/>
        <dbReference type="ChEBI" id="CHEBI:167890"/>
        <dbReference type="ChEBI" id="CHEBI:456216"/>
    </reaction>
    <physiologicalReaction direction="left-to-right" evidence="8">
        <dbReference type="Rhea" id="RHEA:67181"/>
    </physiologicalReaction>
</comment>
<name>A0A7L4FW25_9COLU</name>
<dbReference type="GO" id="GO:0060271">
    <property type="term" value="P:cilium assembly"/>
    <property type="evidence" value="ECO:0007669"/>
    <property type="project" value="TreeGrafter"/>
</dbReference>
<feature type="non-terminal residue" evidence="10">
    <location>
        <position position="1"/>
    </location>
</feature>
<dbReference type="InterPro" id="IPR013815">
    <property type="entry name" value="ATP_grasp_subdomain_1"/>
</dbReference>
<evidence type="ECO:0000313" key="11">
    <source>
        <dbReference type="Proteomes" id="UP000541332"/>
    </source>
</evidence>
<dbReference type="Pfam" id="PF03133">
    <property type="entry name" value="TTL"/>
    <property type="match status" value="1"/>
</dbReference>
<feature type="compositionally biased region" description="Acidic residues" evidence="9">
    <location>
        <begin position="48"/>
        <end position="63"/>
    </location>
</feature>
<evidence type="ECO:0000256" key="2">
    <source>
        <dbReference type="ARBA" id="ARBA00022490"/>
    </source>
</evidence>
<evidence type="ECO:0000313" key="10">
    <source>
        <dbReference type="EMBL" id="NXW91086.1"/>
    </source>
</evidence>
<dbReference type="Proteomes" id="UP000541332">
    <property type="component" value="Unassembled WGS sequence"/>
</dbReference>
<accession>A0A7L4FW25</accession>
<evidence type="ECO:0000256" key="4">
    <source>
        <dbReference type="ARBA" id="ARBA00022741"/>
    </source>
</evidence>
<dbReference type="Gene3D" id="3.30.470.20">
    <property type="entry name" value="ATP-grasp fold, B domain"/>
    <property type="match status" value="1"/>
</dbReference>
<keyword evidence="6" id="KW-0969">Cilium</keyword>